<dbReference type="GO" id="GO:0004523">
    <property type="term" value="F:RNA-DNA hybrid ribonuclease activity"/>
    <property type="evidence" value="ECO:0007669"/>
    <property type="project" value="InterPro"/>
</dbReference>
<evidence type="ECO:0000313" key="2">
    <source>
        <dbReference type="EMBL" id="MBA0566775.1"/>
    </source>
</evidence>
<dbReference type="PANTHER" id="PTHR47074:SF48">
    <property type="entry name" value="POLYNUCLEOTIDYL TRANSFERASE, RIBONUCLEASE H-LIKE SUPERFAMILY PROTEIN"/>
    <property type="match status" value="1"/>
</dbReference>
<sequence length="173" mass="19434">MNAPLLPANPAVKMWEKPPMGHVKINFDASVNNNRINFRVIAMDEGGFVIGGGGGFKDEIMLIEKAESYAFDESIKIVCALNIQIVVIFETNNASLVNSVKHHCTDFIVISAQIKESIKALETFKYAKLCWENRCCNTVADFISKKLCSVACNWFFDMDYRLEIHDFAICDAI</sequence>
<feature type="domain" description="RNase H type-1" evidence="1">
    <location>
        <begin position="26"/>
        <end position="146"/>
    </location>
</feature>
<dbReference type="EMBL" id="JABEZX010000009">
    <property type="protein sequence ID" value="MBA0566775.1"/>
    <property type="molecule type" value="Genomic_DNA"/>
</dbReference>
<organism evidence="2 3">
    <name type="scientific">Gossypium lobatum</name>
    <dbReference type="NCBI Taxonomy" id="34289"/>
    <lineage>
        <taxon>Eukaryota</taxon>
        <taxon>Viridiplantae</taxon>
        <taxon>Streptophyta</taxon>
        <taxon>Embryophyta</taxon>
        <taxon>Tracheophyta</taxon>
        <taxon>Spermatophyta</taxon>
        <taxon>Magnoliopsida</taxon>
        <taxon>eudicotyledons</taxon>
        <taxon>Gunneridae</taxon>
        <taxon>Pentapetalae</taxon>
        <taxon>rosids</taxon>
        <taxon>malvids</taxon>
        <taxon>Malvales</taxon>
        <taxon>Malvaceae</taxon>
        <taxon>Malvoideae</taxon>
        <taxon>Gossypium</taxon>
    </lineage>
</organism>
<gene>
    <name evidence="2" type="ORF">Golob_011560</name>
</gene>
<name>A0A7J8MPZ8_9ROSI</name>
<evidence type="ECO:0000259" key="1">
    <source>
        <dbReference type="Pfam" id="PF13456"/>
    </source>
</evidence>
<reference evidence="2 3" key="1">
    <citation type="journal article" date="2019" name="Genome Biol. Evol.">
        <title>Insights into the evolution of the New World diploid cottons (Gossypium, subgenus Houzingenia) based on genome sequencing.</title>
        <authorList>
            <person name="Grover C.E."/>
            <person name="Arick M.A. 2nd"/>
            <person name="Thrash A."/>
            <person name="Conover J.L."/>
            <person name="Sanders W.S."/>
            <person name="Peterson D.G."/>
            <person name="Frelichowski J.E."/>
            <person name="Scheffler J.A."/>
            <person name="Scheffler B.E."/>
            <person name="Wendel J.F."/>
        </authorList>
    </citation>
    <scope>NUCLEOTIDE SEQUENCE [LARGE SCALE GENOMIC DNA]</scope>
    <source>
        <strain evidence="2">157</strain>
        <tissue evidence="2">Leaf</tissue>
    </source>
</reference>
<keyword evidence="3" id="KW-1185">Reference proteome</keyword>
<dbReference type="InterPro" id="IPR052929">
    <property type="entry name" value="RNase_H-like_EbsB-rel"/>
</dbReference>
<evidence type="ECO:0000313" key="3">
    <source>
        <dbReference type="Proteomes" id="UP000593572"/>
    </source>
</evidence>
<dbReference type="AlphaFoldDB" id="A0A7J8MPZ8"/>
<protein>
    <recommendedName>
        <fullName evidence="1">RNase H type-1 domain-containing protein</fullName>
    </recommendedName>
</protein>
<dbReference type="Proteomes" id="UP000593572">
    <property type="component" value="Unassembled WGS sequence"/>
</dbReference>
<dbReference type="GO" id="GO:0003676">
    <property type="term" value="F:nucleic acid binding"/>
    <property type="evidence" value="ECO:0007669"/>
    <property type="project" value="InterPro"/>
</dbReference>
<dbReference type="PANTHER" id="PTHR47074">
    <property type="entry name" value="BNAC02G40300D PROTEIN"/>
    <property type="match status" value="1"/>
</dbReference>
<accession>A0A7J8MPZ8</accession>
<dbReference type="Pfam" id="PF13456">
    <property type="entry name" value="RVT_3"/>
    <property type="match status" value="1"/>
</dbReference>
<comment type="caution">
    <text evidence="2">The sequence shown here is derived from an EMBL/GenBank/DDBJ whole genome shotgun (WGS) entry which is preliminary data.</text>
</comment>
<dbReference type="InterPro" id="IPR002156">
    <property type="entry name" value="RNaseH_domain"/>
</dbReference>
<proteinExistence type="predicted"/>